<keyword evidence="2" id="KW-1185">Reference proteome</keyword>
<dbReference type="Proteomes" id="UP000182190">
    <property type="component" value="Unassembled WGS sequence"/>
</dbReference>
<evidence type="ECO:0000313" key="1">
    <source>
        <dbReference type="EMBL" id="VXD25410.1"/>
    </source>
</evidence>
<dbReference type="AlphaFoldDB" id="A0A7Z9C1N1"/>
<name>A0A7Z9C1N1_9CYAN</name>
<evidence type="ECO:0000313" key="2">
    <source>
        <dbReference type="Proteomes" id="UP000182190"/>
    </source>
</evidence>
<gene>
    <name evidence="1" type="ORF">PL9631_940153</name>
</gene>
<dbReference type="EMBL" id="CZCS02000239">
    <property type="protein sequence ID" value="VXD25410.1"/>
    <property type="molecule type" value="Genomic_DNA"/>
</dbReference>
<sequence length="47" mass="5506">MIFVIKIITYLRKKYIVLCLRRCCDAAQSSQIQTETRRGTSLHFSRG</sequence>
<protein>
    <submittedName>
        <fullName evidence="1">Uncharacterized protein</fullName>
    </submittedName>
</protein>
<comment type="caution">
    <text evidence="1">The sequence shown here is derived from an EMBL/GenBank/DDBJ whole genome shotgun (WGS) entry which is preliminary data.</text>
</comment>
<proteinExistence type="predicted"/>
<organism evidence="1 2">
    <name type="scientific">Planktothrix paucivesiculata PCC 9631</name>
    <dbReference type="NCBI Taxonomy" id="671071"/>
    <lineage>
        <taxon>Bacteria</taxon>
        <taxon>Bacillati</taxon>
        <taxon>Cyanobacteriota</taxon>
        <taxon>Cyanophyceae</taxon>
        <taxon>Oscillatoriophycideae</taxon>
        <taxon>Oscillatoriales</taxon>
        <taxon>Microcoleaceae</taxon>
        <taxon>Planktothrix</taxon>
    </lineage>
</organism>
<reference evidence="1" key="1">
    <citation type="submission" date="2019-10" db="EMBL/GenBank/DDBJ databases">
        <authorList>
            <consortium name="Genoscope - CEA"/>
            <person name="William W."/>
        </authorList>
    </citation>
    <scope>NUCLEOTIDE SEQUENCE [LARGE SCALE GENOMIC DNA]</scope>
    <source>
        <strain evidence="1">BBR_PRJEB10994</strain>
    </source>
</reference>
<accession>A0A7Z9C1N1</accession>